<reference evidence="1 2" key="1">
    <citation type="journal article" date="2008" name="Environ. Microbiol.">
        <title>The genome of Erwinia tasmaniensis strain Et1/99, a non-pathogenic bacterium in the genus Erwinia.</title>
        <authorList>
            <person name="Kube M."/>
            <person name="Migdoll A.M."/>
            <person name="Mueller I."/>
            <person name="Kuhl H."/>
            <person name="Beck A."/>
            <person name="Reinhardt R."/>
            <person name="Geider K."/>
        </authorList>
    </citation>
    <scope>NUCLEOTIDE SEQUENCE [LARGE SCALE GENOMIC DNA]</scope>
    <source>
        <strain evidence="2">DSM 17950 / CFBP 7177 / CIP 109463 / NCPPB 4357 / Et1/99</strain>
    </source>
</reference>
<name>B2VGR1_ERWT9</name>
<organism evidence="1 2">
    <name type="scientific">Erwinia tasmaniensis (strain DSM 17950 / CFBP 7177 / CIP 109463 / NCPPB 4357 / Et1/99)</name>
    <dbReference type="NCBI Taxonomy" id="465817"/>
    <lineage>
        <taxon>Bacteria</taxon>
        <taxon>Pseudomonadati</taxon>
        <taxon>Pseudomonadota</taxon>
        <taxon>Gammaproteobacteria</taxon>
        <taxon>Enterobacterales</taxon>
        <taxon>Erwiniaceae</taxon>
        <taxon>Erwinia</taxon>
    </lineage>
</organism>
<evidence type="ECO:0000313" key="2">
    <source>
        <dbReference type="Proteomes" id="UP000001726"/>
    </source>
</evidence>
<dbReference type="KEGG" id="eta:ETA_07090"/>
<evidence type="ECO:0000313" key="1">
    <source>
        <dbReference type="EMBL" id="CAO95755.1"/>
    </source>
</evidence>
<sequence>MPCLTFARCTLFGVKRALQILTASGKLRFFVNFCLASPLLAALHTIWKNLLHQAKLAERATPSNRAARPVPYLSFTRSNV</sequence>
<dbReference type="HOGENOM" id="CLU_2584355_0_0_6"/>
<proteinExistence type="predicted"/>
<dbReference type="EMBL" id="CU468135">
    <property type="protein sequence ID" value="CAO95755.1"/>
    <property type="molecule type" value="Genomic_DNA"/>
</dbReference>
<keyword evidence="2" id="KW-1185">Reference proteome</keyword>
<dbReference type="Proteomes" id="UP000001726">
    <property type="component" value="Chromosome"/>
</dbReference>
<gene>
    <name evidence="1" type="ordered locus">ETA_07090</name>
</gene>
<accession>B2VGR1</accession>
<dbReference type="AlphaFoldDB" id="B2VGR1"/>
<protein>
    <submittedName>
        <fullName evidence="1">Uncharacterized protein</fullName>
    </submittedName>
</protein>